<evidence type="ECO:0000313" key="3">
    <source>
        <dbReference type="Proteomes" id="UP001212841"/>
    </source>
</evidence>
<name>A0AAD5SDJ9_9FUNG</name>
<sequence>MSHNDAQHTLFLASARSSLFVSISFHHSRSKTVLIEHTTTWRTWKLGRIGDDLREIQTHLNAQIPTSTTAETLNNLSTTVRHLIDIPSQLYRRVGPSFSATLDITALESLVASVRPVLQAGLSFASSLVLVDELTAEVNNLKQLVLQQTVQYYTQMATIESMKQSLDQALTQKGNSEEKYEELFGIMKAKLARRVFNEVIDVMELIFWRRTGAAGGKRSLRSAVDDNLILCDTVRSDLRLANPSLEPFLKFIDNIKNMRRLQANVSKADLKLPRRELIELAEAHLMEGNAVYMSKVLDWMARECNITLDDSTKPLQSAYF</sequence>
<feature type="coiled-coil region" evidence="1">
    <location>
        <begin position="131"/>
        <end position="179"/>
    </location>
</feature>
<comment type="caution">
    <text evidence="2">The sequence shown here is derived from an EMBL/GenBank/DDBJ whole genome shotgun (WGS) entry which is preliminary data.</text>
</comment>
<evidence type="ECO:0000313" key="2">
    <source>
        <dbReference type="EMBL" id="KAJ3046798.1"/>
    </source>
</evidence>
<dbReference type="Proteomes" id="UP001212841">
    <property type="component" value="Unassembled WGS sequence"/>
</dbReference>
<accession>A0AAD5SDJ9</accession>
<dbReference type="EMBL" id="JADGJD010001090">
    <property type="protein sequence ID" value="KAJ3046798.1"/>
    <property type="molecule type" value="Genomic_DNA"/>
</dbReference>
<proteinExistence type="predicted"/>
<keyword evidence="1" id="KW-0175">Coiled coil</keyword>
<dbReference type="AlphaFoldDB" id="A0AAD5SDJ9"/>
<protein>
    <submittedName>
        <fullName evidence="2">Uncharacterized protein</fullName>
    </submittedName>
</protein>
<gene>
    <name evidence="2" type="ORF">HK097_000506</name>
</gene>
<organism evidence="2 3">
    <name type="scientific">Rhizophlyctis rosea</name>
    <dbReference type="NCBI Taxonomy" id="64517"/>
    <lineage>
        <taxon>Eukaryota</taxon>
        <taxon>Fungi</taxon>
        <taxon>Fungi incertae sedis</taxon>
        <taxon>Chytridiomycota</taxon>
        <taxon>Chytridiomycota incertae sedis</taxon>
        <taxon>Chytridiomycetes</taxon>
        <taxon>Rhizophlyctidales</taxon>
        <taxon>Rhizophlyctidaceae</taxon>
        <taxon>Rhizophlyctis</taxon>
    </lineage>
</organism>
<reference evidence="2" key="1">
    <citation type="submission" date="2020-05" db="EMBL/GenBank/DDBJ databases">
        <title>Phylogenomic resolution of chytrid fungi.</title>
        <authorList>
            <person name="Stajich J.E."/>
            <person name="Amses K."/>
            <person name="Simmons R."/>
            <person name="Seto K."/>
            <person name="Myers J."/>
            <person name="Bonds A."/>
            <person name="Quandt C.A."/>
            <person name="Barry K."/>
            <person name="Liu P."/>
            <person name="Grigoriev I."/>
            <person name="Longcore J.E."/>
            <person name="James T.Y."/>
        </authorList>
    </citation>
    <scope>NUCLEOTIDE SEQUENCE</scope>
    <source>
        <strain evidence="2">JEL0318</strain>
    </source>
</reference>
<evidence type="ECO:0000256" key="1">
    <source>
        <dbReference type="SAM" id="Coils"/>
    </source>
</evidence>
<keyword evidence="3" id="KW-1185">Reference proteome</keyword>